<organism evidence="3 4">
    <name type="scientific">Leishmania martiniquensis</name>
    <dbReference type="NCBI Taxonomy" id="1580590"/>
    <lineage>
        <taxon>Eukaryota</taxon>
        <taxon>Discoba</taxon>
        <taxon>Euglenozoa</taxon>
        <taxon>Kinetoplastea</taxon>
        <taxon>Metakinetoplastina</taxon>
        <taxon>Trypanosomatida</taxon>
        <taxon>Trypanosomatidae</taxon>
        <taxon>Leishmaniinae</taxon>
        <taxon>Leishmania</taxon>
    </lineage>
</organism>
<dbReference type="SUPFAM" id="SSF69786">
    <property type="entry name" value="YggU-like"/>
    <property type="match status" value="1"/>
</dbReference>
<dbReference type="OrthoDB" id="244097at2759"/>
<dbReference type="KEGG" id="lmat:92512271"/>
<dbReference type="Pfam" id="PF02594">
    <property type="entry name" value="DUF167"/>
    <property type="match status" value="1"/>
</dbReference>
<dbReference type="PANTHER" id="PTHR13420">
    <property type="entry name" value="UPF0235 PROTEIN C15ORF40"/>
    <property type="match status" value="1"/>
</dbReference>
<evidence type="ECO:0000256" key="2">
    <source>
        <dbReference type="SAM" id="MobiDB-lite"/>
    </source>
</evidence>
<feature type="region of interest" description="Disordered" evidence="2">
    <location>
        <begin position="108"/>
        <end position="138"/>
    </location>
</feature>
<dbReference type="GO" id="GO:0005737">
    <property type="term" value="C:cytoplasm"/>
    <property type="evidence" value="ECO:0007669"/>
    <property type="project" value="TreeGrafter"/>
</dbReference>
<gene>
    <name evidence="3" type="ORF">LSCM1_02172</name>
</gene>
<comment type="similarity">
    <text evidence="1">Belongs to the UPF0235 family.</text>
</comment>
<evidence type="ECO:0000313" key="4">
    <source>
        <dbReference type="Proteomes" id="UP000673552"/>
    </source>
</evidence>
<sequence length="189" mass="20134">MHATRACLRGMFPCVVQVQPGNYLLTVHAKPCARVSGFAAPLTPSLAEADLRIAAPPVEGQANAELLRYLNELVEHGFRAMKADHAGYVKDTSYSQVLAADVAADAPPAQSVQSRKVGEKKPAKKGRPKNATEISAATSSKASLSEAVLPSRIEVSLVRGSMSREKTVLVVFPGTRAQLTAVLEKESRT</sequence>
<dbReference type="RefSeq" id="XP_067175134.1">
    <property type="nucleotide sequence ID" value="XM_067319759.1"/>
</dbReference>
<dbReference type="Gene3D" id="3.30.1200.10">
    <property type="entry name" value="YggU-like"/>
    <property type="match status" value="1"/>
</dbReference>
<reference evidence="3 4" key="1">
    <citation type="submission" date="2021-03" db="EMBL/GenBank/DDBJ databases">
        <title>Leishmania (Mundinia) martiniquensis Genome sequencing and assembly.</title>
        <authorList>
            <person name="Almutairi H."/>
            <person name="Gatherer D."/>
        </authorList>
    </citation>
    <scope>NUCLEOTIDE SEQUENCE [LARGE SCALE GENOMIC DNA]</scope>
    <source>
        <strain evidence="3">LSCM1</strain>
    </source>
</reference>
<name>A0A836G559_9TRYP</name>
<dbReference type="EMBL" id="JAFEUZ010000034">
    <property type="protein sequence ID" value="KAG5468196.1"/>
    <property type="molecule type" value="Genomic_DNA"/>
</dbReference>
<dbReference type="Proteomes" id="UP000673552">
    <property type="component" value="Chromosome 34"/>
</dbReference>
<dbReference type="GeneID" id="92512271"/>
<accession>A0A836G559</accession>
<dbReference type="PANTHER" id="PTHR13420:SF7">
    <property type="entry name" value="UPF0235 PROTEIN C15ORF40"/>
    <property type="match status" value="1"/>
</dbReference>
<dbReference type="InterPro" id="IPR036591">
    <property type="entry name" value="YggU-like_sf"/>
</dbReference>
<protein>
    <submittedName>
        <fullName evidence="3">Uncharacterized protein</fullName>
    </submittedName>
</protein>
<evidence type="ECO:0000256" key="1">
    <source>
        <dbReference type="ARBA" id="ARBA00010364"/>
    </source>
</evidence>
<evidence type="ECO:0000313" key="3">
    <source>
        <dbReference type="EMBL" id="KAG5468196.1"/>
    </source>
</evidence>
<dbReference type="AlphaFoldDB" id="A0A836G559"/>
<dbReference type="InterPro" id="IPR003746">
    <property type="entry name" value="DUF167"/>
</dbReference>
<keyword evidence="4" id="KW-1185">Reference proteome</keyword>
<comment type="caution">
    <text evidence="3">The sequence shown here is derived from an EMBL/GenBank/DDBJ whole genome shotgun (WGS) entry which is preliminary data.</text>
</comment>
<dbReference type="SMART" id="SM01152">
    <property type="entry name" value="DUF167"/>
    <property type="match status" value="1"/>
</dbReference>
<proteinExistence type="inferred from homology"/>